<dbReference type="InParanoid" id="A0A090D4V0"/>
<dbReference type="eggNOG" id="ENOG502S698">
    <property type="taxonomic scope" value="Eukaryota"/>
</dbReference>
<feature type="region of interest" description="Disordered" evidence="1">
    <location>
        <begin position="82"/>
        <end position="120"/>
    </location>
</feature>
<name>A0A090D4V0_PODAN</name>
<evidence type="ECO:0000313" key="3">
    <source>
        <dbReference type="Proteomes" id="UP000001197"/>
    </source>
</evidence>
<protein>
    <recommendedName>
        <fullName evidence="4">Tafazzin</fullName>
    </recommendedName>
</protein>
<evidence type="ECO:0000256" key="1">
    <source>
        <dbReference type="SAM" id="MobiDB-lite"/>
    </source>
</evidence>
<accession>A0A090D4V0</accession>
<proteinExistence type="predicted"/>
<sequence length="493" mass="54933">MPKKRHQKQYSKPQSTAPASLSSSTAASRHNSHHDDQQQNRSVNELLADLRRAGLRDGGSSQIRPAEAFVQPTVPPAIRQILQLPETPAPPPRRPVRVDATGRRLPPGPAPPRSWVSRPAGSGLYSDPRTLIEFGGAQNYAQRPLPGMILPAKGSLMDLVLKAFARTWDWQVEYCRYILYELPTRVRGALLAYIGLYSEKGLTLQDMRAILLPPPPVVYEDDEDSHYEQERQGEFLPPGVVNDDFSCLDLSWSLGRSLKIRELSDFLYPPQAAAVVSTADPKDSWDAPDDEPTLEPSIPAALLPNLTRLSLALDPEYAHNVSWRHLLSFATHMPNLTHLSLAFWPEPSLTPNAKLATMVTAQGQVVQYGATGPYSHSLDNDWTEAIMVLNRLSKSLYRLEHLDLTGCGLWASALWSKSGHDMVDWVGAWGKVERIVMYAGYKLGEEAGSSEKARYEMVTENARRVERHVRGRRAEKGMGKRGIVVETDEEGKE</sequence>
<feature type="compositionally biased region" description="Low complexity" evidence="1">
    <location>
        <begin position="15"/>
        <end position="28"/>
    </location>
</feature>
<dbReference type="AlphaFoldDB" id="A0A090D4V0"/>
<reference evidence="3" key="2">
    <citation type="journal article" date="2014" name="Genetics">
        <title>Maintaining two mating types: Structure of the mating type locus and its role in heterokaryosis in Podospora anserina.</title>
        <authorList>
            <person name="Grognet P."/>
            <person name="Bidard F."/>
            <person name="Kuchly C."/>
            <person name="Tong L.C.H."/>
            <person name="Coppin E."/>
            <person name="Benkhali J.A."/>
            <person name="Couloux A."/>
            <person name="Wincker P."/>
            <person name="Debuchy R."/>
            <person name="Silar P."/>
        </authorList>
    </citation>
    <scope>GENOME REANNOTATION</scope>
    <source>
        <strain evidence="3">S / ATCC MYA-4624 / DSM 980 / FGSC 10383</strain>
    </source>
</reference>
<organism evidence="2 3">
    <name type="scientific">Podospora anserina (strain S / ATCC MYA-4624 / DSM 980 / FGSC 10383)</name>
    <name type="common">Pleurage anserina</name>
    <dbReference type="NCBI Taxonomy" id="515849"/>
    <lineage>
        <taxon>Eukaryota</taxon>
        <taxon>Fungi</taxon>
        <taxon>Dikarya</taxon>
        <taxon>Ascomycota</taxon>
        <taxon>Pezizomycotina</taxon>
        <taxon>Sordariomycetes</taxon>
        <taxon>Sordariomycetidae</taxon>
        <taxon>Sordariales</taxon>
        <taxon>Podosporaceae</taxon>
        <taxon>Podospora</taxon>
        <taxon>Podospora anserina</taxon>
    </lineage>
</organism>
<keyword evidence="3" id="KW-1185">Reference proteome</keyword>
<reference evidence="2 3" key="1">
    <citation type="journal article" date="2008" name="Genome Biol.">
        <title>The genome sequence of the model ascomycete fungus Podospora anserina.</title>
        <authorList>
            <person name="Espagne E."/>
            <person name="Lespinet O."/>
            <person name="Malagnac F."/>
            <person name="Da Silva C."/>
            <person name="Jaillon O."/>
            <person name="Porcel B.M."/>
            <person name="Couloux A."/>
            <person name="Aury J.-M."/>
            <person name="Segurens B."/>
            <person name="Poulain J."/>
            <person name="Anthouard V."/>
            <person name="Grossetete S."/>
            <person name="Khalili H."/>
            <person name="Coppin E."/>
            <person name="Dequard-Chablat M."/>
            <person name="Picard M."/>
            <person name="Contamine V."/>
            <person name="Arnaise S."/>
            <person name="Bourdais A."/>
            <person name="Berteaux-Lecellier V."/>
            <person name="Gautheret D."/>
            <person name="de Vries R.P."/>
            <person name="Battaglia E."/>
            <person name="Coutinho P.M."/>
            <person name="Danchin E.G.J."/>
            <person name="Henrissat B."/>
            <person name="El Khoury R."/>
            <person name="Sainsard-Chanet A."/>
            <person name="Boivin A."/>
            <person name="Pinan-Lucarre B."/>
            <person name="Sellem C.H."/>
            <person name="Debuchy R."/>
            <person name="Wincker P."/>
            <person name="Weissenbach J."/>
            <person name="Silar P."/>
        </authorList>
    </citation>
    <scope>NUCLEOTIDE SEQUENCE [LARGE SCALE GENOMIC DNA]</scope>
    <source>
        <strain evidence="3">S / ATCC MYA-4624 / DSM 980 / FGSC 10383</strain>
    </source>
</reference>
<dbReference type="EMBL" id="FO904936">
    <property type="protein sequence ID" value="CDP24693.1"/>
    <property type="molecule type" value="Genomic_DNA"/>
</dbReference>
<dbReference type="STRING" id="515849.A0A090D4V0"/>
<evidence type="ECO:0008006" key="4">
    <source>
        <dbReference type="Google" id="ProtNLM"/>
    </source>
</evidence>
<evidence type="ECO:0000313" key="2">
    <source>
        <dbReference type="EMBL" id="CDP24693.1"/>
    </source>
</evidence>
<dbReference type="Proteomes" id="UP000001197">
    <property type="component" value="Chromosome 1"/>
</dbReference>
<feature type="region of interest" description="Disordered" evidence="1">
    <location>
        <begin position="1"/>
        <end position="48"/>
    </location>
</feature>